<protein>
    <submittedName>
        <fullName evidence="6">High mobility group nucleosome binding domain 1</fullName>
    </submittedName>
</protein>
<comment type="similarity">
    <text evidence="2">Belongs to the HMGN family.</text>
</comment>
<dbReference type="SMART" id="SM00527">
    <property type="entry name" value="HMG17"/>
    <property type="match status" value="1"/>
</dbReference>
<evidence type="ECO:0000313" key="7">
    <source>
        <dbReference type="Proteomes" id="UP000694542"/>
    </source>
</evidence>
<accession>A0A8C0TLB6</accession>
<feature type="compositionally biased region" description="Basic and acidic residues" evidence="5">
    <location>
        <begin position="149"/>
        <end position="158"/>
    </location>
</feature>
<reference evidence="6" key="2">
    <citation type="submission" date="2025-08" db="UniProtKB">
        <authorList>
            <consortium name="Ensembl"/>
        </authorList>
    </citation>
    <scope>IDENTIFICATION</scope>
</reference>
<name>A0A8C0TLB6_CANLF</name>
<keyword evidence="3" id="KW-0238">DNA-binding</keyword>
<dbReference type="PROSITE" id="PS00355">
    <property type="entry name" value="HMG14_17"/>
    <property type="match status" value="1"/>
</dbReference>
<feature type="compositionally biased region" description="Basic residues" evidence="5">
    <location>
        <begin position="66"/>
        <end position="78"/>
    </location>
</feature>
<reference evidence="6" key="1">
    <citation type="submission" date="2018-10" db="EMBL/GenBank/DDBJ databases">
        <title>De novo assembly of a Great Dane genome.</title>
        <authorList>
            <person name="Kidd J.M."/>
            <person name="Pendleton A.L."/>
            <person name="Shen F."/>
            <person name="Emery S."/>
        </authorList>
    </citation>
    <scope>NUCLEOTIDE SEQUENCE [LARGE SCALE GENOMIC DNA]</scope>
    <source>
        <strain evidence="6">Great Dane</strain>
    </source>
</reference>
<evidence type="ECO:0000256" key="2">
    <source>
        <dbReference type="ARBA" id="ARBA00007696"/>
    </source>
</evidence>
<dbReference type="Pfam" id="PF01101">
    <property type="entry name" value="HMG14_17"/>
    <property type="match status" value="1"/>
</dbReference>
<feature type="compositionally biased region" description="Gly residues" evidence="5">
    <location>
        <begin position="1"/>
        <end position="16"/>
    </location>
</feature>
<proteinExistence type="inferred from homology"/>
<organism evidence="6 7">
    <name type="scientific">Canis lupus familiaris</name>
    <name type="common">Dog</name>
    <name type="synonym">Canis familiaris</name>
    <dbReference type="NCBI Taxonomy" id="9615"/>
    <lineage>
        <taxon>Eukaryota</taxon>
        <taxon>Metazoa</taxon>
        <taxon>Chordata</taxon>
        <taxon>Craniata</taxon>
        <taxon>Vertebrata</taxon>
        <taxon>Euteleostomi</taxon>
        <taxon>Mammalia</taxon>
        <taxon>Eutheria</taxon>
        <taxon>Laurasiatheria</taxon>
        <taxon>Carnivora</taxon>
        <taxon>Caniformia</taxon>
        <taxon>Canidae</taxon>
        <taxon>Canis</taxon>
    </lineage>
</organism>
<evidence type="ECO:0000256" key="5">
    <source>
        <dbReference type="SAM" id="MobiDB-lite"/>
    </source>
</evidence>
<evidence type="ECO:0000256" key="1">
    <source>
        <dbReference type="ARBA" id="ARBA00004123"/>
    </source>
</evidence>
<dbReference type="GO" id="GO:0005634">
    <property type="term" value="C:nucleus"/>
    <property type="evidence" value="ECO:0007669"/>
    <property type="project" value="UniProtKB-SubCell"/>
</dbReference>
<evidence type="ECO:0000256" key="4">
    <source>
        <dbReference type="ARBA" id="ARBA00023242"/>
    </source>
</evidence>
<feature type="region of interest" description="Disordered" evidence="5">
    <location>
        <begin position="1"/>
        <end position="199"/>
    </location>
</feature>
<dbReference type="GO" id="GO:0031492">
    <property type="term" value="F:nucleosomal DNA binding"/>
    <property type="evidence" value="ECO:0007669"/>
    <property type="project" value="InterPro"/>
</dbReference>
<sequence length="199" mass="20311">MGGGGGGGGGRPGRGRGSPRPGDAGGGGGGLPIRFHPVLPPPPPRVAAARAAGGASAAQAAQLRGGSRRAAARRHPARARPAATMPKRKVSSAEGAAKEEPKRRSARLSAKPAPAKVETKPKKAAGKSLEDLRHPEVPASAAEEGNPFVRDKSSDKKVQTKGKRGAKGKQAEVANQETKEDLPAENGETKNEEVRKSSL</sequence>
<dbReference type="AlphaFoldDB" id="A0A8C0TLB6"/>
<evidence type="ECO:0000256" key="3">
    <source>
        <dbReference type="ARBA" id="ARBA00023125"/>
    </source>
</evidence>
<dbReference type="Proteomes" id="UP000694542">
    <property type="component" value="Chromosome 31"/>
</dbReference>
<feature type="compositionally biased region" description="Low complexity" evidence="5">
    <location>
        <begin position="46"/>
        <end position="65"/>
    </location>
</feature>
<dbReference type="PANTHER" id="PTHR23087:SF12">
    <property type="entry name" value="NON-HISTONE CHROMOSOMAL PROTEIN HMG-14"/>
    <property type="match status" value="1"/>
</dbReference>
<comment type="subcellular location">
    <subcellularLocation>
        <location evidence="1">Nucleus</location>
    </subcellularLocation>
</comment>
<dbReference type="PANTHER" id="PTHR23087">
    <property type="entry name" value="NONHISTONE CHROMOSOMAL PROTEIN HMG"/>
    <property type="match status" value="1"/>
</dbReference>
<evidence type="ECO:0000313" key="6">
    <source>
        <dbReference type="Ensembl" id="ENSCAFP00040037982.1"/>
    </source>
</evidence>
<dbReference type="InterPro" id="IPR000079">
    <property type="entry name" value="HMGN_fam"/>
</dbReference>
<dbReference type="GO" id="GO:0000785">
    <property type="term" value="C:chromatin"/>
    <property type="evidence" value="ECO:0007669"/>
    <property type="project" value="InterPro"/>
</dbReference>
<dbReference type="Ensembl" id="ENSCAFT00040043539.1">
    <property type="protein sequence ID" value="ENSCAFP00040037982.1"/>
    <property type="gene ID" value="ENSCAFG00040023390.1"/>
</dbReference>
<dbReference type="PRINTS" id="PR00925">
    <property type="entry name" value="NONHISHMG17"/>
</dbReference>
<feature type="compositionally biased region" description="Basic and acidic residues" evidence="5">
    <location>
        <begin position="177"/>
        <end position="199"/>
    </location>
</feature>
<keyword evidence="4" id="KW-0539">Nucleus</keyword>